<protein>
    <submittedName>
        <fullName evidence="7">Entericidin A/B family lipoprotein</fullName>
    </submittedName>
</protein>
<evidence type="ECO:0000256" key="2">
    <source>
        <dbReference type="ARBA" id="ARBA00022475"/>
    </source>
</evidence>
<keyword evidence="2" id="KW-1003">Cell membrane</keyword>
<dbReference type="PROSITE" id="PS51257">
    <property type="entry name" value="PROKAR_LIPOPROTEIN"/>
    <property type="match status" value="1"/>
</dbReference>
<sequence length="43" mass="4511">MPKLTKISILLTALLMLGACNTIHGIGRDVESVGDTVADEAKD</sequence>
<comment type="caution">
    <text evidence="7">The sequence shown here is derived from an EMBL/GenBank/DDBJ whole genome shotgun (WGS) entry which is preliminary data.</text>
</comment>
<accession>A0ABV7D498</accession>
<name>A0ABV7D498_9PROT</name>
<evidence type="ECO:0000313" key="8">
    <source>
        <dbReference type="Proteomes" id="UP001595444"/>
    </source>
</evidence>
<dbReference type="RefSeq" id="WP_194214330.1">
    <property type="nucleotide sequence ID" value="NZ_CP061205.1"/>
</dbReference>
<dbReference type="EMBL" id="JBHRSL010000003">
    <property type="protein sequence ID" value="MFC3051462.1"/>
    <property type="molecule type" value="Genomic_DNA"/>
</dbReference>
<keyword evidence="8" id="KW-1185">Reference proteome</keyword>
<evidence type="ECO:0000256" key="1">
    <source>
        <dbReference type="ARBA" id="ARBA00010296"/>
    </source>
</evidence>
<keyword evidence="3" id="KW-0732">Signal</keyword>
<proteinExistence type="inferred from homology"/>
<keyword evidence="6 7" id="KW-0449">Lipoprotein</keyword>
<gene>
    <name evidence="7" type="ORF">ACFOKA_06060</name>
</gene>
<comment type="similarity">
    <text evidence="1">Belongs to the EcnA/EcnB lipoprotein family.</text>
</comment>
<keyword evidence="5" id="KW-0564">Palmitate</keyword>
<evidence type="ECO:0000256" key="6">
    <source>
        <dbReference type="ARBA" id="ARBA00023288"/>
    </source>
</evidence>
<evidence type="ECO:0000256" key="5">
    <source>
        <dbReference type="ARBA" id="ARBA00023139"/>
    </source>
</evidence>
<dbReference type="InterPro" id="IPR012556">
    <property type="entry name" value="Entericidin"/>
</dbReference>
<evidence type="ECO:0000256" key="3">
    <source>
        <dbReference type="ARBA" id="ARBA00022729"/>
    </source>
</evidence>
<evidence type="ECO:0000313" key="7">
    <source>
        <dbReference type="EMBL" id="MFC3051462.1"/>
    </source>
</evidence>
<dbReference type="Proteomes" id="UP001595444">
    <property type="component" value="Unassembled WGS sequence"/>
</dbReference>
<keyword evidence="4" id="KW-0472">Membrane</keyword>
<dbReference type="Pfam" id="PF08085">
    <property type="entry name" value="Entericidin"/>
    <property type="match status" value="1"/>
</dbReference>
<evidence type="ECO:0000256" key="4">
    <source>
        <dbReference type="ARBA" id="ARBA00023136"/>
    </source>
</evidence>
<reference evidence="8" key="1">
    <citation type="journal article" date="2019" name="Int. J. Syst. Evol. Microbiol.">
        <title>The Global Catalogue of Microorganisms (GCM) 10K type strain sequencing project: providing services to taxonomists for standard genome sequencing and annotation.</title>
        <authorList>
            <consortium name="The Broad Institute Genomics Platform"/>
            <consortium name="The Broad Institute Genome Sequencing Center for Infectious Disease"/>
            <person name="Wu L."/>
            <person name="Ma J."/>
        </authorList>
    </citation>
    <scope>NUCLEOTIDE SEQUENCE [LARGE SCALE GENOMIC DNA]</scope>
    <source>
        <strain evidence="8">KCTC 62164</strain>
    </source>
</reference>
<organism evidence="7 8">
    <name type="scientific">Kordiimonas pumila</name>
    <dbReference type="NCBI Taxonomy" id="2161677"/>
    <lineage>
        <taxon>Bacteria</taxon>
        <taxon>Pseudomonadati</taxon>
        <taxon>Pseudomonadota</taxon>
        <taxon>Alphaproteobacteria</taxon>
        <taxon>Kordiimonadales</taxon>
        <taxon>Kordiimonadaceae</taxon>
        <taxon>Kordiimonas</taxon>
    </lineage>
</organism>